<proteinExistence type="predicted"/>
<reference evidence="1" key="2">
    <citation type="journal article" date="2015" name="Data Brief">
        <title>Shoot transcriptome of the giant reed, Arundo donax.</title>
        <authorList>
            <person name="Barrero R.A."/>
            <person name="Guerrero F.D."/>
            <person name="Moolhuijzen P."/>
            <person name="Goolsby J.A."/>
            <person name="Tidwell J."/>
            <person name="Bellgard S.E."/>
            <person name="Bellgard M.I."/>
        </authorList>
    </citation>
    <scope>NUCLEOTIDE SEQUENCE</scope>
    <source>
        <tissue evidence="1">Shoot tissue taken approximately 20 cm above the soil surface</tissue>
    </source>
</reference>
<evidence type="ECO:0000313" key="1">
    <source>
        <dbReference type="EMBL" id="JAD20753.1"/>
    </source>
</evidence>
<organism evidence="1">
    <name type="scientific">Arundo donax</name>
    <name type="common">Giant reed</name>
    <name type="synonym">Donax arundinaceus</name>
    <dbReference type="NCBI Taxonomy" id="35708"/>
    <lineage>
        <taxon>Eukaryota</taxon>
        <taxon>Viridiplantae</taxon>
        <taxon>Streptophyta</taxon>
        <taxon>Embryophyta</taxon>
        <taxon>Tracheophyta</taxon>
        <taxon>Spermatophyta</taxon>
        <taxon>Magnoliopsida</taxon>
        <taxon>Liliopsida</taxon>
        <taxon>Poales</taxon>
        <taxon>Poaceae</taxon>
        <taxon>PACMAD clade</taxon>
        <taxon>Arundinoideae</taxon>
        <taxon>Arundineae</taxon>
        <taxon>Arundo</taxon>
    </lineage>
</organism>
<accession>A0A0A8Y6N8</accession>
<dbReference type="EMBL" id="GBRH01277142">
    <property type="protein sequence ID" value="JAD20753.1"/>
    <property type="molecule type" value="Transcribed_RNA"/>
</dbReference>
<protein>
    <submittedName>
        <fullName evidence="1">Uncharacterized protein</fullName>
    </submittedName>
</protein>
<name>A0A0A8Y6N8_ARUDO</name>
<sequence length="10" mass="1219">MNNLLLRSCR</sequence>
<reference evidence="1" key="1">
    <citation type="submission" date="2014-09" db="EMBL/GenBank/DDBJ databases">
        <authorList>
            <person name="Magalhaes I.L.F."/>
            <person name="Oliveira U."/>
            <person name="Santos F.R."/>
            <person name="Vidigal T.H.D.A."/>
            <person name="Brescovit A.D."/>
            <person name="Santos A.J."/>
        </authorList>
    </citation>
    <scope>NUCLEOTIDE SEQUENCE</scope>
    <source>
        <tissue evidence="1">Shoot tissue taken approximately 20 cm above the soil surface</tissue>
    </source>
</reference>